<name>A0A3P6U6L3_DIBLA</name>
<dbReference type="InterPro" id="IPR035940">
    <property type="entry name" value="CAP_sf"/>
</dbReference>
<dbReference type="GO" id="GO:0005576">
    <property type="term" value="C:extracellular region"/>
    <property type="evidence" value="ECO:0007669"/>
    <property type="project" value="InterPro"/>
</dbReference>
<dbReference type="Gene3D" id="3.40.33.10">
    <property type="entry name" value="CAP"/>
    <property type="match status" value="2"/>
</dbReference>
<dbReference type="AlphaFoldDB" id="A0A3P6U6L3"/>
<organism evidence="2 3">
    <name type="scientific">Dibothriocephalus latus</name>
    <name type="common">Fish tapeworm</name>
    <name type="synonym">Diphyllobothrium latum</name>
    <dbReference type="NCBI Taxonomy" id="60516"/>
    <lineage>
        <taxon>Eukaryota</taxon>
        <taxon>Metazoa</taxon>
        <taxon>Spiralia</taxon>
        <taxon>Lophotrochozoa</taxon>
        <taxon>Platyhelminthes</taxon>
        <taxon>Cestoda</taxon>
        <taxon>Eucestoda</taxon>
        <taxon>Diphyllobothriidea</taxon>
        <taxon>Diphyllobothriidae</taxon>
        <taxon>Dibothriocephalus</taxon>
    </lineage>
</organism>
<proteinExistence type="predicted"/>
<dbReference type="OrthoDB" id="337038at2759"/>
<dbReference type="Pfam" id="PF00188">
    <property type="entry name" value="CAP"/>
    <property type="match status" value="2"/>
</dbReference>
<dbReference type="CDD" id="cd05382">
    <property type="entry name" value="CAP_GAPR1-like"/>
    <property type="match status" value="1"/>
</dbReference>
<dbReference type="InterPro" id="IPR034113">
    <property type="entry name" value="SCP_GAPR1-like"/>
</dbReference>
<protein>
    <recommendedName>
        <fullName evidence="1">SCP domain-containing protein</fullName>
    </recommendedName>
</protein>
<dbReference type="InterPro" id="IPR001283">
    <property type="entry name" value="CRISP-related"/>
</dbReference>
<keyword evidence="3" id="KW-1185">Reference proteome</keyword>
<dbReference type="EMBL" id="UYRU01044534">
    <property type="protein sequence ID" value="VDK86860.1"/>
    <property type="molecule type" value="Genomic_DNA"/>
</dbReference>
<gene>
    <name evidence="2" type="ORF">DILT_LOCUS3935</name>
</gene>
<dbReference type="Proteomes" id="UP000281553">
    <property type="component" value="Unassembled WGS sequence"/>
</dbReference>
<evidence type="ECO:0000313" key="2">
    <source>
        <dbReference type="EMBL" id="VDK86860.1"/>
    </source>
</evidence>
<dbReference type="SUPFAM" id="SSF55797">
    <property type="entry name" value="PR-1-like"/>
    <property type="match status" value="1"/>
</dbReference>
<dbReference type="PRINTS" id="PR00837">
    <property type="entry name" value="V5TPXLIKE"/>
</dbReference>
<dbReference type="PROSITE" id="PS01009">
    <property type="entry name" value="CRISP_1"/>
    <property type="match status" value="1"/>
</dbReference>
<dbReference type="InterPro" id="IPR018244">
    <property type="entry name" value="Allrgn_V5/Tpx1_CS"/>
</dbReference>
<feature type="domain" description="SCP" evidence="1">
    <location>
        <begin position="7"/>
        <end position="127"/>
    </location>
</feature>
<evidence type="ECO:0000313" key="3">
    <source>
        <dbReference type="Proteomes" id="UP000281553"/>
    </source>
</evidence>
<dbReference type="InterPro" id="IPR014044">
    <property type="entry name" value="CAP_dom"/>
</dbReference>
<sequence>MSRETKEVNRQALETHNWQRTLGIENEKQLRALHGAPPLKYSKRLALNAQSYAEHLAKYDLFDHSDGGNYGENLIVRKGPGSTQLTGHFTQLVWRDTEKVGFGVARSKDNKAIYIVAHYFPSGNYKKEYKKNVLPPERGRLYIPTNRDLSKLKAF</sequence>
<reference evidence="2 3" key="1">
    <citation type="submission" date="2018-11" db="EMBL/GenBank/DDBJ databases">
        <authorList>
            <consortium name="Pathogen Informatics"/>
        </authorList>
    </citation>
    <scope>NUCLEOTIDE SEQUENCE [LARGE SCALE GENOMIC DNA]</scope>
</reference>
<dbReference type="PANTHER" id="PTHR10334">
    <property type="entry name" value="CYSTEINE-RICH SECRETORY PROTEIN-RELATED"/>
    <property type="match status" value="1"/>
</dbReference>
<dbReference type="SMART" id="SM00198">
    <property type="entry name" value="SCP"/>
    <property type="match status" value="1"/>
</dbReference>
<accession>A0A3P6U6L3</accession>
<evidence type="ECO:0000259" key="1">
    <source>
        <dbReference type="SMART" id="SM00198"/>
    </source>
</evidence>